<name>A0A2J5HLL7_9EURO</name>
<dbReference type="EMBL" id="KZ559585">
    <property type="protein sequence ID" value="PLN77967.1"/>
    <property type="molecule type" value="Genomic_DNA"/>
</dbReference>
<reference evidence="2" key="1">
    <citation type="submission" date="2017-12" db="EMBL/GenBank/DDBJ databases">
        <authorList>
            <consortium name="DOE Joint Genome Institute"/>
            <person name="Mondo S.J."/>
            <person name="Kjaerbolling I."/>
            <person name="Vesth T.C."/>
            <person name="Frisvad J.C."/>
            <person name="Nybo J.L."/>
            <person name="Theobald S."/>
            <person name="Kuo A."/>
            <person name="Bowyer P."/>
            <person name="Matsuda Y."/>
            <person name="Lyhne E.K."/>
            <person name="Kogle M.E."/>
            <person name="Clum A."/>
            <person name="Lipzen A."/>
            <person name="Salamov A."/>
            <person name="Ngan C.Y."/>
            <person name="Daum C."/>
            <person name="Chiniquy J."/>
            <person name="Barry K."/>
            <person name="LaButti K."/>
            <person name="Haridas S."/>
            <person name="Simmons B.A."/>
            <person name="Magnuson J.K."/>
            <person name="Mortensen U.H."/>
            <person name="Larsen T.O."/>
            <person name="Grigoriev I.V."/>
            <person name="Baker S.E."/>
            <person name="Andersen M.R."/>
            <person name="Nordberg H.P."/>
            <person name="Cantor M.N."/>
            <person name="Hua S.X."/>
        </authorList>
    </citation>
    <scope>NUCLEOTIDE SEQUENCE [LARGE SCALE GENOMIC DNA]</scope>
    <source>
        <strain evidence="2">IBT 19404</strain>
    </source>
</reference>
<protein>
    <submittedName>
        <fullName evidence="1">Uncharacterized protein</fullName>
    </submittedName>
</protein>
<proteinExistence type="predicted"/>
<accession>A0A2J5HLL7</accession>
<keyword evidence="2" id="KW-1185">Reference proteome</keyword>
<evidence type="ECO:0000313" key="2">
    <source>
        <dbReference type="Proteomes" id="UP000235023"/>
    </source>
</evidence>
<evidence type="ECO:0000313" key="1">
    <source>
        <dbReference type="EMBL" id="PLN77967.1"/>
    </source>
</evidence>
<dbReference type="AlphaFoldDB" id="A0A2J5HLL7"/>
<dbReference type="Proteomes" id="UP000235023">
    <property type="component" value="Unassembled WGS sequence"/>
</dbReference>
<gene>
    <name evidence="1" type="ORF">BDW42DRAFT_175797</name>
</gene>
<sequence length="137" mass="14870">MLDTQSSPRLIFPGNTSVHRSHKARHILRRTATRSLQHFHSKSSPTLLSPSQEPSFGGLLSRTRARCAVIDATSSRRFSISARSSESKGFAQQAVNSARVFRSLALSLSICPWICVAVNSSAAIVSGVLFGVDCKAW</sequence>
<organism evidence="1 2">
    <name type="scientific">Aspergillus taichungensis</name>
    <dbReference type="NCBI Taxonomy" id="482145"/>
    <lineage>
        <taxon>Eukaryota</taxon>
        <taxon>Fungi</taxon>
        <taxon>Dikarya</taxon>
        <taxon>Ascomycota</taxon>
        <taxon>Pezizomycotina</taxon>
        <taxon>Eurotiomycetes</taxon>
        <taxon>Eurotiomycetidae</taxon>
        <taxon>Eurotiales</taxon>
        <taxon>Aspergillaceae</taxon>
        <taxon>Aspergillus</taxon>
        <taxon>Aspergillus subgen. Circumdati</taxon>
    </lineage>
</organism>